<sequence length="196" mass="21427">MGCEAATAVTRSGKSGLLRADHRCTMPGMTYVSPFGGMDTDHEWPDPLCLSRTHCVNAVEETLSEFYQCAVAAIDAESPSPQPAFFLARHLAELALKALLGPGQKHGHDLGKLLKRLQESGDDLFTDDEDRRLIVAFIRDLHSHDPKGDQGRYATTTSGDPSLAAVCCANPELFRQYVDRLFGYTMERLSSVGQAV</sequence>
<accession>Q2LER9</accession>
<reference evidence="1" key="1">
    <citation type="journal article" date="2006" name="Appl. Environ. Microbiol.">
        <title>Diversity of telomere palindromic sequences and replication genes among Streptomyces linear plasmids.</title>
        <authorList>
            <person name="Zhang R."/>
            <person name="Yang Y."/>
            <person name="Fang P."/>
            <person name="Jiang C."/>
            <person name="Xu L."/>
            <person name="Zhu Y."/>
            <person name="Shen M."/>
            <person name="Xia H."/>
            <person name="Zhao J."/>
            <person name="Chen T."/>
            <person name="Qin Z."/>
        </authorList>
    </citation>
    <scope>NUCLEOTIDE SEQUENCE</scope>
    <source>
        <strain evidence="1">FR1</strain>
        <plasmid evidence="1">pFRL1</plasmid>
    </source>
</reference>
<protein>
    <recommendedName>
        <fullName evidence="2">HEPN domain-containing protein</fullName>
    </recommendedName>
</protein>
<evidence type="ECO:0000313" key="1">
    <source>
        <dbReference type="EMBL" id="ABC67396.1"/>
    </source>
</evidence>
<dbReference type="AlphaFoldDB" id="Q2LER9"/>
<evidence type="ECO:0008006" key="2">
    <source>
        <dbReference type="Google" id="ProtNLM"/>
    </source>
</evidence>
<geneLocation type="plasmid" evidence="1">
    <name>pFRL1</name>
</geneLocation>
<organism evidence="1">
    <name type="scientific">Streptomyces sp. FR1</name>
    <dbReference type="NCBI Taxonomy" id="349971"/>
    <lineage>
        <taxon>Bacteria</taxon>
        <taxon>Bacillati</taxon>
        <taxon>Actinomycetota</taxon>
        <taxon>Actinomycetes</taxon>
        <taxon>Kitasatosporales</taxon>
        <taxon>Streptomycetaceae</taxon>
        <taxon>Streptomyces</taxon>
    </lineage>
</organism>
<keyword evidence="1" id="KW-0614">Plasmid</keyword>
<proteinExistence type="predicted"/>
<name>Q2LER9_9ACTN</name>
<dbReference type="EMBL" id="DQ322651">
    <property type="protein sequence ID" value="ABC67396.1"/>
    <property type="molecule type" value="Genomic_DNA"/>
</dbReference>
<gene>
    <name evidence="1" type="ORF">pFRL1.8</name>
</gene>